<reference evidence="1 2" key="1">
    <citation type="submission" date="2015-07" db="EMBL/GenBank/DDBJ databases">
        <authorList>
            <person name="Noorani M."/>
        </authorList>
    </citation>
    <scope>NUCLEOTIDE SEQUENCE [LARGE SCALE GENOMIC DNA]</scope>
    <source>
        <strain evidence="1 2">0788_9</strain>
    </source>
</reference>
<gene>
    <name evidence="1" type="ORF">ABJ99_1728</name>
</gene>
<reference evidence="1 2" key="2">
    <citation type="submission" date="2015-10" db="EMBL/GenBank/DDBJ databases">
        <title>Comparative genomics and high-throughput reverse genetic screens identify a new phytobacterial MAMP and an Arabidopsis receptor required for immune elicitation.</title>
        <authorList>
            <person name="Mott G.A."/>
            <person name="Thakur S."/>
            <person name="Wang P.W."/>
            <person name="Desveaux D."/>
            <person name="Guttman D.S."/>
        </authorList>
    </citation>
    <scope>NUCLEOTIDE SEQUENCE [LARGE SCALE GENOMIC DNA]</scope>
    <source>
        <strain evidence="1 2">0788_9</strain>
    </source>
</reference>
<dbReference type="Proteomes" id="UP000037891">
    <property type="component" value="Unassembled WGS sequence"/>
</dbReference>
<organism evidence="1 2">
    <name type="scientific">Pseudomonas syringae pv. cilantro</name>
    <dbReference type="NCBI Taxonomy" id="81035"/>
    <lineage>
        <taxon>Bacteria</taxon>
        <taxon>Pseudomonadati</taxon>
        <taxon>Pseudomonadota</taxon>
        <taxon>Gammaproteobacteria</taxon>
        <taxon>Pseudomonadales</taxon>
        <taxon>Pseudomonadaceae</taxon>
        <taxon>Pseudomonas</taxon>
        <taxon>Pseudomonas syringae</taxon>
    </lineage>
</organism>
<comment type="caution">
    <text evidence="1">The sequence shown here is derived from an EMBL/GenBank/DDBJ whole genome shotgun (WGS) entry which is preliminary data.</text>
</comment>
<evidence type="ECO:0000313" key="1">
    <source>
        <dbReference type="EMBL" id="KPC32875.1"/>
    </source>
</evidence>
<proteinExistence type="predicted"/>
<sequence>MQGLVPAPVQQRQHRQTHYWNRTATNGLQLQQSRIEEFERSR</sequence>
<evidence type="ECO:0000313" key="2">
    <source>
        <dbReference type="Proteomes" id="UP000037891"/>
    </source>
</evidence>
<name>A0A0N0XAP5_PSESX</name>
<dbReference type="EMBL" id="LGLN01000033">
    <property type="protein sequence ID" value="KPC32875.1"/>
    <property type="molecule type" value="Genomic_DNA"/>
</dbReference>
<dbReference type="AlphaFoldDB" id="A0A0N0XAP5"/>
<protein>
    <submittedName>
        <fullName evidence="1">Uncharacterized protein</fullName>
    </submittedName>
</protein>
<accession>A0A0N0XAP5</accession>